<protein>
    <submittedName>
        <fullName evidence="7">Ethanolamine permease</fullName>
    </submittedName>
</protein>
<evidence type="ECO:0000256" key="1">
    <source>
        <dbReference type="ARBA" id="ARBA00004141"/>
    </source>
</evidence>
<feature type="transmembrane region" description="Helical" evidence="5">
    <location>
        <begin position="113"/>
        <end position="138"/>
    </location>
</feature>
<dbReference type="Gene3D" id="1.20.1740.10">
    <property type="entry name" value="Amino acid/polyamine transporter I"/>
    <property type="match status" value="1"/>
</dbReference>
<dbReference type="InterPro" id="IPR004841">
    <property type="entry name" value="AA-permease/SLC12A_dom"/>
</dbReference>
<feature type="domain" description="Amino acid permease/ SLC12A" evidence="6">
    <location>
        <begin position="54"/>
        <end position="487"/>
    </location>
</feature>
<feature type="transmembrane region" description="Helical" evidence="5">
    <location>
        <begin position="317"/>
        <end position="340"/>
    </location>
</feature>
<dbReference type="RefSeq" id="WP_091485118.1">
    <property type="nucleotide sequence ID" value="NZ_LT629692.1"/>
</dbReference>
<evidence type="ECO:0000256" key="3">
    <source>
        <dbReference type="ARBA" id="ARBA00022989"/>
    </source>
</evidence>
<proteinExistence type="predicted"/>
<dbReference type="InterPro" id="IPR050367">
    <property type="entry name" value="APC_superfamily"/>
</dbReference>
<keyword evidence="2 5" id="KW-0812">Transmembrane</keyword>
<evidence type="ECO:0000256" key="2">
    <source>
        <dbReference type="ARBA" id="ARBA00022692"/>
    </source>
</evidence>
<dbReference type="GO" id="GO:0055085">
    <property type="term" value="P:transmembrane transport"/>
    <property type="evidence" value="ECO:0007669"/>
    <property type="project" value="InterPro"/>
</dbReference>
<reference evidence="7 8" key="1">
    <citation type="submission" date="2016-10" db="EMBL/GenBank/DDBJ databases">
        <authorList>
            <person name="de Groot N.N."/>
        </authorList>
    </citation>
    <scope>NUCLEOTIDE SEQUENCE [LARGE SCALE GENOMIC DNA]</scope>
    <source>
        <strain evidence="7 8">DSM 23142</strain>
    </source>
</reference>
<evidence type="ECO:0000313" key="7">
    <source>
        <dbReference type="EMBL" id="SDG40889.1"/>
    </source>
</evidence>
<dbReference type="PANTHER" id="PTHR42770:SF7">
    <property type="entry name" value="MEMBRANE PROTEIN"/>
    <property type="match status" value="1"/>
</dbReference>
<feature type="transmembrane region" description="Helical" evidence="5">
    <location>
        <begin position="65"/>
        <end position="86"/>
    </location>
</feature>
<dbReference type="Pfam" id="PF00324">
    <property type="entry name" value="AA_permease"/>
    <property type="match status" value="1"/>
</dbReference>
<dbReference type="PIRSF" id="PIRSF006060">
    <property type="entry name" value="AA_transporter"/>
    <property type="match status" value="1"/>
</dbReference>
<dbReference type="Proteomes" id="UP000199009">
    <property type="component" value="Chromosome I"/>
</dbReference>
<feature type="transmembrane region" description="Helical" evidence="5">
    <location>
        <begin position="228"/>
        <end position="251"/>
    </location>
</feature>
<feature type="transmembrane region" description="Helical" evidence="5">
    <location>
        <begin position="184"/>
        <end position="208"/>
    </location>
</feature>
<feature type="transmembrane region" description="Helical" evidence="5">
    <location>
        <begin position="272"/>
        <end position="297"/>
    </location>
</feature>
<gene>
    <name evidence="7" type="ORF">SAMN04489810_0216</name>
</gene>
<keyword evidence="8" id="KW-1185">Reference proteome</keyword>
<comment type="subcellular location">
    <subcellularLocation>
        <location evidence="1">Membrane</location>
        <topology evidence="1">Multi-pass membrane protein</topology>
    </subcellularLocation>
</comment>
<dbReference type="AlphaFoldDB" id="A0A1G7U1G1"/>
<name>A0A1G7U1G1_9MICO</name>
<organism evidence="7 8">
    <name type="scientific">Microbacterium pygmaeum</name>
    <dbReference type="NCBI Taxonomy" id="370764"/>
    <lineage>
        <taxon>Bacteria</taxon>
        <taxon>Bacillati</taxon>
        <taxon>Actinomycetota</taxon>
        <taxon>Actinomycetes</taxon>
        <taxon>Micrococcales</taxon>
        <taxon>Microbacteriaceae</taxon>
        <taxon>Microbacterium</taxon>
    </lineage>
</organism>
<dbReference type="PANTHER" id="PTHR42770">
    <property type="entry name" value="AMINO ACID TRANSPORTER-RELATED"/>
    <property type="match status" value="1"/>
</dbReference>
<keyword evidence="4 5" id="KW-0472">Membrane</keyword>
<evidence type="ECO:0000313" key="8">
    <source>
        <dbReference type="Proteomes" id="UP000199009"/>
    </source>
</evidence>
<dbReference type="EMBL" id="LT629692">
    <property type="protein sequence ID" value="SDG40889.1"/>
    <property type="molecule type" value="Genomic_DNA"/>
</dbReference>
<keyword evidence="3 5" id="KW-1133">Transmembrane helix</keyword>
<accession>A0A1G7U1G1</accession>
<dbReference type="OrthoDB" id="9762947at2"/>
<dbReference type="GO" id="GO:0016020">
    <property type="term" value="C:membrane"/>
    <property type="evidence" value="ECO:0007669"/>
    <property type="project" value="UniProtKB-SubCell"/>
</dbReference>
<evidence type="ECO:0000256" key="4">
    <source>
        <dbReference type="ARBA" id="ARBA00023136"/>
    </source>
</evidence>
<dbReference type="STRING" id="370764.SAMN04489810_0216"/>
<feature type="transmembrane region" description="Helical" evidence="5">
    <location>
        <begin position="396"/>
        <end position="416"/>
    </location>
</feature>
<feature type="transmembrane region" description="Helical" evidence="5">
    <location>
        <begin position="367"/>
        <end position="390"/>
    </location>
</feature>
<evidence type="ECO:0000259" key="6">
    <source>
        <dbReference type="Pfam" id="PF00324"/>
    </source>
</evidence>
<sequence>MSQASNSTSRSESAKVAGATYTRAGDGYFEKRTLKRSAGVWGLWGLAVAAVISGDFSGWNFGIDFAGFGGMLIAFVILVAMYYGMIFSIGEMAAAMPHTGGAYSFARSAMGPWGGLITGAAETIEYVATTAVIVYFSASYANAITSELLGFDLSPSGANMMWVWYVVLYLAFVLLNASGASISFTFAIVVSIISIGIIVVFSVMAVASGAFQWGNLWDIVPDPGQTEFLPHGVLPILFALPFAMWFFLGIEELPLAAEESHNPVRDIPKAGFWARGTLIVTGLLVLFLNTGVIGAEATGVAGEPLLDGFRAIVGDEVAAVLALLALVGLLASLQGIMFAYGRNMYSLSRAGYYPRFLSLTGKRQTPWVALLVGAVIGFVALVVLDLLAAVNEGAGAVAGAIVLNIAVWGAVLAYLLQMVSFIILRRKFPNASRPYRSPWGIPGAVIAAAISALIFVGFLLNPTFLPAIIAIGIVYVVILIGFALFFRHRLVLSPEEEYALSGGTHGDPQAEGYDAMETEVFGDTR</sequence>
<feature type="transmembrane region" description="Helical" evidence="5">
    <location>
        <begin position="38"/>
        <end position="59"/>
    </location>
</feature>
<evidence type="ECO:0000256" key="5">
    <source>
        <dbReference type="SAM" id="Phobius"/>
    </source>
</evidence>
<feature type="transmembrane region" description="Helical" evidence="5">
    <location>
        <begin position="437"/>
        <end position="458"/>
    </location>
</feature>
<feature type="transmembrane region" description="Helical" evidence="5">
    <location>
        <begin position="464"/>
        <end position="486"/>
    </location>
</feature>
<feature type="transmembrane region" description="Helical" evidence="5">
    <location>
        <begin position="158"/>
        <end position="177"/>
    </location>
</feature>